<keyword evidence="8" id="KW-0378">Hydrolase</keyword>
<keyword evidence="9" id="KW-0862">Zinc</keyword>
<accession>A0A554LHH2</accession>
<dbReference type="GO" id="GO:0008237">
    <property type="term" value="F:metallopeptidase activity"/>
    <property type="evidence" value="ECO:0007669"/>
    <property type="project" value="UniProtKB-KW"/>
</dbReference>
<evidence type="ECO:0000256" key="9">
    <source>
        <dbReference type="ARBA" id="ARBA00022833"/>
    </source>
</evidence>
<evidence type="ECO:0000256" key="12">
    <source>
        <dbReference type="ARBA" id="ARBA00023136"/>
    </source>
</evidence>
<evidence type="ECO:0000313" key="14">
    <source>
        <dbReference type="EMBL" id="TSC92287.1"/>
    </source>
</evidence>
<sequence length="157" mass="17350">MLLLQLFSNPLNAISFIIALLIAFTLHESAHAYISSKLGDDTAKSMGRISLNPLNHLDLFGTIFLLTVGFGWGKPVPVNPHKFKNPLRDEFIVAISGPLTNILIAFITGLAIKILAPILSPALLMLLILITLINLRLGIFNLIPIRVNERKDFFILI</sequence>
<dbReference type="CDD" id="cd06158">
    <property type="entry name" value="S2P-M50_like_1"/>
    <property type="match status" value="1"/>
</dbReference>
<dbReference type="GO" id="GO:0006508">
    <property type="term" value="P:proteolysis"/>
    <property type="evidence" value="ECO:0007669"/>
    <property type="project" value="UniProtKB-KW"/>
</dbReference>
<protein>
    <submittedName>
        <fullName evidence="14">Protease, S2P-M50-like family 1</fullName>
    </submittedName>
</protein>
<feature type="transmembrane region" description="Helical" evidence="13">
    <location>
        <begin position="122"/>
        <end position="143"/>
    </location>
</feature>
<keyword evidence="4" id="KW-1003">Cell membrane</keyword>
<keyword evidence="11" id="KW-0482">Metalloprotease</keyword>
<keyword evidence="12 13" id="KW-0472">Membrane</keyword>
<keyword evidence="6 13" id="KW-0812">Transmembrane</keyword>
<dbReference type="Proteomes" id="UP000315589">
    <property type="component" value="Unassembled WGS sequence"/>
</dbReference>
<dbReference type="GO" id="GO:0046872">
    <property type="term" value="F:metal ion binding"/>
    <property type="evidence" value="ECO:0007669"/>
    <property type="project" value="UniProtKB-KW"/>
</dbReference>
<keyword evidence="5 14" id="KW-0645">Protease</keyword>
<comment type="cofactor">
    <cofactor evidence="1">
        <name>Zn(2+)</name>
        <dbReference type="ChEBI" id="CHEBI:29105"/>
    </cofactor>
</comment>
<keyword evidence="7" id="KW-0479">Metal-binding</keyword>
<evidence type="ECO:0000256" key="2">
    <source>
        <dbReference type="ARBA" id="ARBA00004651"/>
    </source>
</evidence>
<evidence type="ECO:0000256" key="5">
    <source>
        <dbReference type="ARBA" id="ARBA00022670"/>
    </source>
</evidence>
<name>A0A554LHH2_9BACT</name>
<comment type="subcellular location">
    <subcellularLocation>
        <location evidence="2">Cell membrane</location>
        <topology evidence="2">Multi-pass membrane protein</topology>
    </subcellularLocation>
</comment>
<dbReference type="InterPro" id="IPR052348">
    <property type="entry name" value="Metallopeptidase_M50B"/>
</dbReference>
<feature type="transmembrane region" description="Helical" evidence="13">
    <location>
        <begin position="12"/>
        <end position="34"/>
    </location>
</feature>
<dbReference type="GO" id="GO:0005886">
    <property type="term" value="C:plasma membrane"/>
    <property type="evidence" value="ECO:0007669"/>
    <property type="project" value="UniProtKB-SubCell"/>
</dbReference>
<dbReference type="PANTHER" id="PTHR35864:SF1">
    <property type="entry name" value="ZINC METALLOPROTEASE YWHC-RELATED"/>
    <property type="match status" value="1"/>
</dbReference>
<comment type="similarity">
    <text evidence="3">Belongs to the peptidase M50B family.</text>
</comment>
<feature type="transmembrane region" description="Helical" evidence="13">
    <location>
        <begin position="54"/>
        <end position="72"/>
    </location>
</feature>
<gene>
    <name evidence="14" type="ORF">CEN91_500</name>
</gene>
<dbReference type="InterPro" id="IPR044537">
    <property type="entry name" value="Rip2-like"/>
</dbReference>
<evidence type="ECO:0000313" key="15">
    <source>
        <dbReference type="Proteomes" id="UP000315589"/>
    </source>
</evidence>
<dbReference type="PANTHER" id="PTHR35864">
    <property type="entry name" value="ZINC METALLOPROTEASE MJ0611-RELATED"/>
    <property type="match status" value="1"/>
</dbReference>
<dbReference type="EMBL" id="VMGI01000073">
    <property type="protein sequence ID" value="TSC92287.1"/>
    <property type="molecule type" value="Genomic_DNA"/>
</dbReference>
<dbReference type="AlphaFoldDB" id="A0A554LHH2"/>
<organism evidence="14 15">
    <name type="scientific">Candidatus Berkelbacteria bacterium Licking1014_85</name>
    <dbReference type="NCBI Taxonomy" id="2017148"/>
    <lineage>
        <taxon>Bacteria</taxon>
        <taxon>Candidatus Berkelbacteria</taxon>
    </lineage>
</organism>
<evidence type="ECO:0000256" key="8">
    <source>
        <dbReference type="ARBA" id="ARBA00022801"/>
    </source>
</evidence>
<evidence type="ECO:0000256" key="10">
    <source>
        <dbReference type="ARBA" id="ARBA00022989"/>
    </source>
</evidence>
<evidence type="ECO:0000256" key="4">
    <source>
        <dbReference type="ARBA" id="ARBA00022475"/>
    </source>
</evidence>
<evidence type="ECO:0000256" key="7">
    <source>
        <dbReference type="ARBA" id="ARBA00022723"/>
    </source>
</evidence>
<evidence type="ECO:0000256" key="1">
    <source>
        <dbReference type="ARBA" id="ARBA00001947"/>
    </source>
</evidence>
<reference evidence="14 15" key="1">
    <citation type="submission" date="2017-07" db="EMBL/GenBank/DDBJ databases">
        <title>Mechanisms for carbon and nitrogen cycling indicate functional differentiation within the Candidate Phyla Radiation.</title>
        <authorList>
            <person name="Danczak R.E."/>
            <person name="Johnston M.D."/>
            <person name="Kenah C."/>
            <person name="Slattery M."/>
            <person name="Wrighton K.C."/>
            <person name="Wilkins M.J."/>
        </authorList>
    </citation>
    <scope>NUCLEOTIDE SEQUENCE [LARGE SCALE GENOMIC DNA]</scope>
    <source>
        <strain evidence="14">Licking1014_85</strain>
    </source>
</reference>
<evidence type="ECO:0000256" key="11">
    <source>
        <dbReference type="ARBA" id="ARBA00023049"/>
    </source>
</evidence>
<feature type="transmembrane region" description="Helical" evidence="13">
    <location>
        <begin position="92"/>
        <end position="116"/>
    </location>
</feature>
<evidence type="ECO:0000256" key="6">
    <source>
        <dbReference type="ARBA" id="ARBA00022692"/>
    </source>
</evidence>
<proteinExistence type="inferred from homology"/>
<comment type="caution">
    <text evidence="14">The sequence shown here is derived from an EMBL/GenBank/DDBJ whole genome shotgun (WGS) entry which is preliminary data.</text>
</comment>
<keyword evidence="10 13" id="KW-1133">Transmembrane helix</keyword>
<evidence type="ECO:0000256" key="13">
    <source>
        <dbReference type="SAM" id="Phobius"/>
    </source>
</evidence>
<evidence type="ECO:0000256" key="3">
    <source>
        <dbReference type="ARBA" id="ARBA00007931"/>
    </source>
</evidence>